<reference evidence="1" key="2">
    <citation type="submission" date="2023-04" db="EMBL/GenBank/DDBJ databases">
        <authorList>
            <person name="Bruccoleri R.E."/>
            <person name="Oakeley E.J."/>
            <person name="Faust A.-M."/>
            <person name="Dessus-Babus S."/>
            <person name="Altorfer M."/>
            <person name="Burckhardt D."/>
            <person name="Oertli M."/>
            <person name="Naumann U."/>
            <person name="Petersen F."/>
            <person name="Wong J."/>
        </authorList>
    </citation>
    <scope>NUCLEOTIDE SEQUENCE</scope>
    <source>
        <strain evidence="1">GSM-AAB239-AS_SAM_17_03QT</strain>
        <tissue evidence="1">Leaf</tissue>
    </source>
</reference>
<keyword evidence="1" id="KW-0808">Transferase</keyword>
<accession>A0AAX6GVP4</accession>
<dbReference type="GO" id="GO:0032259">
    <property type="term" value="P:methylation"/>
    <property type="evidence" value="ECO:0007669"/>
    <property type="project" value="UniProtKB-KW"/>
</dbReference>
<reference evidence="1" key="1">
    <citation type="journal article" date="2023" name="GigaByte">
        <title>Genome assembly of the bearded iris, Iris pallida Lam.</title>
        <authorList>
            <person name="Bruccoleri R.E."/>
            <person name="Oakeley E.J."/>
            <person name="Faust A.M.E."/>
            <person name="Altorfer M."/>
            <person name="Dessus-Babus S."/>
            <person name="Burckhardt D."/>
            <person name="Oertli M."/>
            <person name="Naumann U."/>
            <person name="Petersen F."/>
            <person name="Wong J."/>
        </authorList>
    </citation>
    <scope>NUCLEOTIDE SEQUENCE</scope>
    <source>
        <strain evidence="1">GSM-AAB239-AS_SAM_17_03QT</strain>
    </source>
</reference>
<evidence type="ECO:0000313" key="2">
    <source>
        <dbReference type="Proteomes" id="UP001140949"/>
    </source>
</evidence>
<dbReference type="Proteomes" id="UP001140949">
    <property type="component" value="Unassembled WGS sequence"/>
</dbReference>
<protein>
    <submittedName>
        <fullName evidence="1">Methyltransferase-like protein 22 isoform X2</fullName>
    </submittedName>
</protein>
<name>A0AAX6GVP4_IRIPA</name>
<organism evidence="1 2">
    <name type="scientific">Iris pallida</name>
    <name type="common">Sweet iris</name>
    <dbReference type="NCBI Taxonomy" id="29817"/>
    <lineage>
        <taxon>Eukaryota</taxon>
        <taxon>Viridiplantae</taxon>
        <taxon>Streptophyta</taxon>
        <taxon>Embryophyta</taxon>
        <taxon>Tracheophyta</taxon>
        <taxon>Spermatophyta</taxon>
        <taxon>Magnoliopsida</taxon>
        <taxon>Liliopsida</taxon>
        <taxon>Asparagales</taxon>
        <taxon>Iridaceae</taxon>
        <taxon>Iridoideae</taxon>
        <taxon>Irideae</taxon>
        <taxon>Iris</taxon>
    </lineage>
</organism>
<gene>
    <name evidence="1" type="ORF">M6B38_346590</name>
</gene>
<dbReference type="InterPro" id="IPR019410">
    <property type="entry name" value="Methyltransf_16"/>
</dbReference>
<dbReference type="InterPro" id="IPR029063">
    <property type="entry name" value="SAM-dependent_MTases_sf"/>
</dbReference>
<sequence>MEEEEEEEIEGKGDEVMSEVHLGCPPHLQGPYISHFTFPLPSSTAICRHNDQLQVEAPSSQLLSLDDDGDLVLSRRKNDSSNCLNCSLMIQHTVTSSLPNVGLQVWLAALVLADFVLYKSFNSSDFNGITALELGAGTGLVGTVLALVARSVFVTDTGADILDNCAANPQLNARLLNDHTTDVRVRELDWQEPWPPRVQTCTSPSQRSRYSWTSSEIEEAEGATILLAADVIYSDELTDSFFSVLERLMSRGSEKILYLALEKRYNFSLDDLEVVANGYAHFRSFLKDEEEHEKLGAEGLSSFIGKQLDLGQIPQYIREYERGNNVELWKITYCPMKCSLIT</sequence>
<dbReference type="GO" id="GO:0008276">
    <property type="term" value="F:protein methyltransferase activity"/>
    <property type="evidence" value="ECO:0007669"/>
    <property type="project" value="InterPro"/>
</dbReference>
<dbReference type="SUPFAM" id="SSF53335">
    <property type="entry name" value="S-adenosyl-L-methionine-dependent methyltransferases"/>
    <property type="match status" value="1"/>
</dbReference>
<dbReference type="PANTHER" id="PTHR23108:SF0">
    <property type="entry name" value="METHYLTRANSFERASE-LIKE PROTEIN 22"/>
    <property type="match status" value="1"/>
</dbReference>
<dbReference type="AlphaFoldDB" id="A0AAX6GVP4"/>
<dbReference type="PANTHER" id="PTHR23108">
    <property type="entry name" value="METHYLTRANSFERASE-RELATED"/>
    <property type="match status" value="1"/>
</dbReference>
<dbReference type="Pfam" id="PF10294">
    <property type="entry name" value="Methyltransf_16"/>
    <property type="match status" value="1"/>
</dbReference>
<keyword evidence="2" id="KW-1185">Reference proteome</keyword>
<comment type="caution">
    <text evidence="1">The sequence shown here is derived from an EMBL/GenBank/DDBJ whole genome shotgun (WGS) entry which is preliminary data.</text>
</comment>
<proteinExistence type="predicted"/>
<evidence type="ECO:0000313" key="1">
    <source>
        <dbReference type="EMBL" id="KAJ6832365.1"/>
    </source>
</evidence>
<dbReference type="InterPro" id="IPR038899">
    <property type="entry name" value="METTL22"/>
</dbReference>
<dbReference type="Gene3D" id="3.40.50.150">
    <property type="entry name" value="Vaccinia Virus protein VP39"/>
    <property type="match status" value="1"/>
</dbReference>
<dbReference type="GO" id="GO:0005634">
    <property type="term" value="C:nucleus"/>
    <property type="evidence" value="ECO:0007669"/>
    <property type="project" value="TreeGrafter"/>
</dbReference>
<keyword evidence="1" id="KW-0489">Methyltransferase</keyword>
<dbReference type="EMBL" id="JANAVB010016194">
    <property type="protein sequence ID" value="KAJ6832365.1"/>
    <property type="molecule type" value="Genomic_DNA"/>
</dbReference>